<protein>
    <submittedName>
        <fullName evidence="1">Uncharacterized protein</fullName>
    </submittedName>
</protein>
<keyword evidence="2" id="KW-1185">Reference proteome</keyword>
<evidence type="ECO:0000313" key="1">
    <source>
        <dbReference type="EMBL" id="CAJ2640457.1"/>
    </source>
</evidence>
<proteinExistence type="predicted"/>
<name>A0ACB0JAE2_TRIPR</name>
<comment type="caution">
    <text evidence="1">The sequence shown here is derived from an EMBL/GenBank/DDBJ whole genome shotgun (WGS) entry which is preliminary data.</text>
</comment>
<feature type="non-terminal residue" evidence="1">
    <location>
        <position position="319"/>
    </location>
</feature>
<sequence length="319" mass="36404">MFCKSNHLISLSEKGSSSTSNHGSNKAPLQFDLDPVKCKDTATTTIPLVDGHYSESNSCCLNIWERVQCLQIPSKILYNIKKMELSHFSIIKSVFIPSIASRMLLETLTIRNCDELKNIIDFGDYDSGSNTLCNVFPKLKELYIEGCPKMEYIFGHYTDDHHNHVKIQLIGSLFPKLEVLDIEGCPLLEYIFPFLFFHELPVLETIKIRRCAGLKYIFGQYQHVEFSSLRQLELSQLPYFIDIFSKSNHLISFSEKGSSSTSNYGSNAQLQLDLDPMKCNIFSWDTTATTIPFVDGHYSESNSYCLNIWERAQCLQIPS</sequence>
<organism evidence="1 2">
    <name type="scientific">Trifolium pratense</name>
    <name type="common">Red clover</name>
    <dbReference type="NCBI Taxonomy" id="57577"/>
    <lineage>
        <taxon>Eukaryota</taxon>
        <taxon>Viridiplantae</taxon>
        <taxon>Streptophyta</taxon>
        <taxon>Embryophyta</taxon>
        <taxon>Tracheophyta</taxon>
        <taxon>Spermatophyta</taxon>
        <taxon>Magnoliopsida</taxon>
        <taxon>eudicotyledons</taxon>
        <taxon>Gunneridae</taxon>
        <taxon>Pentapetalae</taxon>
        <taxon>rosids</taxon>
        <taxon>fabids</taxon>
        <taxon>Fabales</taxon>
        <taxon>Fabaceae</taxon>
        <taxon>Papilionoideae</taxon>
        <taxon>50 kb inversion clade</taxon>
        <taxon>NPAAA clade</taxon>
        <taxon>Hologalegina</taxon>
        <taxon>IRL clade</taxon>
        <taxon>Trifolieae</taxon>
        <taxon>Trifolium</taxon>
    </lineage>
</organism>
<reference evidence="1" key="1">
    <citation type="submission" date="2023-10" db="EMBL/GenBank/DDBJ databases">
        <authorList>
            <person name="Rodriguez Cubillos JULIANA M."/>
            <person name="De Vega J."/>
        </authorList>
    </citation>
    <scope>NUCLEOTIDE SEQUENCE</scope>
</reference>
<accession>A0ACB0JAE2</accession>
<evidence type="ECO:0000313" key="2">
    <source>
        <dbReference type="Proteomes" id="UP001177021"/>
    </source>
</evidence>
<gene>
    <name evidence="1" type="ORF">MILVUS5_LOCUS10306</name>
</gene>
<dbReference type="EMBL" id="CASHSV030000024">
    <property type="protein sequence ID" value="CAJ2640457.1"/>
    <property type="molecule type" value="Genomic_DNA"/>
</dbReference>
<dbReference type="Proteomes" id="UP001177021">
    <property type="component" value="Unassembled WGS sequence"/>
</dbReference>